<name>U1N4Y8_9EURY</name>
<evidence type="ECO:0000259" key="1">
    <source>
        <dbReference type="PROSITE" id="PS00622"/>
    </source>
</evidence>
<keyword evidence="2" id="KW-0238">DNA-binding</keyword>
<dbReference type="GO" id="GO:0003677">
    <property type="term" value="F:DNA binding"/>
    <property type="evidence" value="ECO:0007669"/>
    <property type="project" value="UniProtKB-KW"/>
</dbReference>
<organism evidence="2 3">
    <name type="scientific">Haloquadratum walsbyi J07HQW1</name>
    <dbReference type="NCBI Taxonomy" id="1238424"/>
    <lineage>
        <taxon>Archaea</taxon>
        <taxon>Methanobacteriati</taxon>
        <taxon>Methanobacteriota</taxon>
        <taxon>Stenosarchaea group</taxon>
        <taxon>Halobacteria</taxon>
        <taxon>Halobacteriales</taxon>
        <taxon>Haloferacaceae</taxon>
        <taxon>Haloquadratum</taxon>
    </lineage>
</organism>
<dbReference type="InterPro" id="IPR016032">
    <property type="entry name" value="Sig_transdc_resp-reg_C-effctor"/>
</dbReference>
<dbReference type="PRINTS" id="PR00038">
    <property type="entry name" value="HTHLUXR"/>
</dbReference>
<feature type="domain" description="HTH luxR-type" evidence="1">
    <location>
        <begin position="66"/>
        <end position="93"/>
    </location>
</feature>
<evidence type="ECO:0000313" key="3">
    <source>
        <dbReference type="Proteomes" id="UP000030649"/>
    </source>
</evidence>
<dbReference type="EMBL" id="KE356560">
    <property type="protein sequence ID" value="ERG91458.1"/>
    <property type="molecule type" value="Genomic_DNA"/>
</dbReference>
<reference evidence="2 3" key="1">
    <citation type="journal article" date="2013" name="PLoS ONE">
        <title>Assembly-driven community genomics of a hypersaline microbial ecosystem.</title>
        <authorList>
            <person name="Podell S."/>
            <person name="Ugalde J.A."/>
            <person name="Narasingarao P."/>
            <person name="Banfield J.F."/>
            <person name="Heidelberg K.B."/>
            <person name="Allen E.E."/>
        </authorList>
    </citation>
    <scope>NUCLEOTIDE SEQUENCE [LARGE SCALE GENOMIC DNA]</scope>
    <source>
        <strain evidence="3">J07HQW1</strain>
    </source>
</reference>
<dbReference type="InterPro" id="IPR036388">
    <property type="entry name" value="WH-like_DNA-bd_sf"/>
</dbReference>
<dbReference type="HOGENOM" id="CLU_1665474_0_0_2"/>
<dbReference type="Pfam" id="PF00196">
    <property type="entry name" value="GerE"/>
    <property type="match status" value="1"/>
</dbReference>
<evidence type="ECO:0000313" key="2">
    <source>
        <dbReference type="EMBL" id="ERG91458.1"/>
    </source>
</evidence>
<sequence>MIDIEAINQEANDINAESGELGEKKRRHIENVTDEVEYTIDSLSALWSHLGLSDREAEVAAYRELGFTNRSIAYMIGISTNTVNEYTRRAKQKYHTARALVAREEDSQALSTHWVCPRPTCGHETKRAYADSTYNPDTTVSKWRCQECHTEYRRKIIK</sequence>
<dbReference type="InterPro" id="IPR000792">
    <property type="entry name" value="Tscrpt_reg_LuxR_C"/>
</dbReference>
<dbReference type="SUPFAM" id="SSF46894">
    <property type="entry name" value="C-terminal effector domain of the bipartite response regulators"/>
    <property type="match status" value="1"/>
</dbReference>
<dbReference type="PROSITE" id="PS00622">
    <property type="entry name" value="HTH_LUXR_1"/>
    <property type="match status" value="1"/>
</dbReference>
<proteinExistence type="predicted"/>
<dbReference type="STRING" id="1238424.J07HQW1_01492"/>
<protein>
    <submittedName>
        <fullName evidence="2">Response regulator containing a CheY-like receiver domain and an HTH DNA-binding domain protein</fullName>
    </submittedName>
</protein>
<dbReference type="SMART" id="SM00421">
    <property type="entry name" value="HTH_LUXR"/>
    <property type="match status" value="1"/>
</dbReference>
<dbReference type="GO" id="GO:0006355">
    <property type="term" value="P:regulation of DNA-templated transcription"/>
    <property type="evidence" value="ECO:0007669"/>
    <property type="project" value="InterPro"/>
</dbReference>
<gene>
    <name evidence="2" type="ORF">J07HQW1_01492</name>
</gene>
<dbReference type="Gene3D" id="1.10.10.10">
    <property type="entry name" value="Winged helix-like DNA-binding domain superfamily/Winged helix DNA-binding domain"/>
    <property type="match status" value="1"/>
</dbReference>
<dbReference type="Proteomes" id="UP000030649">
    <property type="component" value="Unassembled WGS sequence"/>
</dbReference>
<accession>U1N4Y8</accession>
<dbReference type="AlphaFoldDB" id="U1N4Y8"/>